<dbReference type="Gene3D" id="3.40.720.10">
    <property type="entry name" value="Alkaline Phosphatase, subunit A"/>
    <property type="match status" value="1"/>
</dbReference>
<dbReference type="EC" id="3.1.6.1" evidence="4"/>
<gene>
    <name evidence="4" type="ORF">FHR24_001321</name>
</gene>
<evidence type="ECO:0000256" key="2">
    <source>
        <dbReference type="ARBA" id="ARBA00022801"/>
    </source>
</evidence>
<comment type="similarity">
    <text evidence="1">Belongs to the sulfatase family.</text>
</comment>
<comment type="caution">
    <text evidence="4">The sequence shown here is derived from an EMBL/GenBank/DDBJ whole genome shotgun (WGS) entry which is preliminary data.</text>
</comment>
<evidence type="ECO:0000256" key="1">
    <source>
        <dbReference type="ARBA" id="ARBA00008779"/>
    </source>
</evidence>
<dbReference type="PANTHER" id="PTHR42693">
    <property type="entry name" value="ARYLSULFATASE FAMILY MEMBER"/>
    <property type="match status" value="1"/>
</dbReference>
<evidence type="ECO:0000313" key="5">
    <source>
        <dbReference type="Proteomes" id="UP000745859"/>
    </source>
</evidence>
<dbReference type="Gene3D" id="3.30.1120.10">
    <property type="match status" value="1"/>
</dbReference>
<accession>A0ABX0UCU5</accession>
<dbReference type="InterPro" id="IPR017850">
    <property type="entry name" value="Alkaline_phosphatase_core_sf"/>
</dbReference>
<dbReference type="InterPro" id="IPR050738">
    <property type="entry name" value="Sulfatase"/>
</dbReference>
<dbReference type="Proteomes" id="UP000745859">
    <property type="component" value="Unassembled WGS sequence"/>
</dbReference>
<organism evidence="4 5">
    <name type="scientific">Wenyingzhuangia heitensis</name>
    <dbReference type="NCBI Taxonomy" id="1487859"/>
    <lineage>
        <taxon>Bacteria</taxon>
        <taxon>Pseudomonadati</taxon>
        <taxon>Bacteroidota</taxon>
        <taxon>Flavobacteriia</taxon>
        <taxon>Flavobacteriales</taxon>
        <taxon>Flavobacteriaceae</taxon>
        <taxon>Wenyingzhuangia</taxon>
    </lineage>
</organism>
<dbReference type="GO" id="GO:0004065">
    <property type="term" value="F:arylsulfatase activity"/>
    <property type="evidence" value="ECO:0007669"/>
    <property type="project" value="UniProtKB-EC"/>
</dbReference>
<dbReference type="SUPFAM" id="SSF53649">
    <property type="entry name" value="Alkaline phosphatase-like"/>
    <property type="match status" value="1"/>
</dbReference>
<evidence type="ECO:0000313" key="4">
    <source>
        <dbReference type="EMBL" id="NIJ44882.1"/>
    </source>
</evidence>
<reference evidence="4 5" key="1">
    <citation type="submission" date="2020-03" db="EMBL/GenBank/DDBJ databases">
        <title>Genomic Encyclopedia of Type Strains, Phase IV (KMG-IV): sequencing the most valuable type-strain genomes for metagenomic binning, comparative biology and taxonomic classification.</title>
        <authorList>
            <person name="Goeker M."/>
        </authorList>
    </citation>
    <scope>NUCLEOTIDE SEQUENCE [LARGE SCALE GENOMIC DNA]</scope>
    <source>
        <strain evidence="4 5">DSM 101599</strain>
    </source>
</reference>
<keyword evidence="2 4" id="KW-0378">Hydrolase</keyword>
<sequence>MCFQLSAQKKTNIILILADDLGYSDLGCYGGEAKTPNLDRLAKNGIRLNQFYNNARCCPTRAALVTGLYPHQAGIGGMVGRGANLSTNAVTIAEALKTNGYATYMTGKWHLSSSRTTDKIDAWPKQRGFDKFYGNVAGTNYFNPEFLFYNNKKVDIKPEDDFYYTNAISDSTVSFLNEHFKTKKEKPFFFYVAYTAPHWPLHALEETVKDYEGVYDKGWNVLRAERLERMKTMGLISPNAKLSERDKEALVWDHVENKKMQALRMQIFAAQIDLMDQGIGKIITKLKKEGELENTLILFLSDNGGSKETYDITSSWGASLMQESIAKRKKYIKEQQLKGAEALINTEITYGQSWANLSNAPYRKFKKYGHQGGSATPFIAHWPKGIKGKNTIKNDIASIIDIMPTLIEVSKSQYPKTYNQNKIQPIEGTSLVPVFKGKKLDRDTWFMEHGTNKAYRKGDWKIVYSRDLEDKNWELYNLKNDPTELDNLAKEYPKKLQKMILSWEKWAVRVKVKRR</sequence>
<dbReference type="PANTHER" id="PTHR42693:SF53">
    <property type="entry name" value="ENDO-4-O-SULFATASE"/>
    <property type="match status" value="1"/>
</dbReference>
<dbReference type="EMBL" id="JAASQL010000001">
    <property type="protein sequence ID" value="NIJ44882.1"/>
    <property type="molecule type" value="Genomic_DNA"/>
</dbReference>
<keyword evidence="5" id="KW-1185">Reference proteome</keyword>
<feature type="domain" description="Sulfatase N-terminal" evidence="3">
    <location>
        <begin position="12"/>
        <end position="409"/>
    </location>
</feature>
<protein>
    <submittedName>
        <fullName evidence="4">Arylsulfatase</fullName>
        <ecNumber evidence="4">3.1.6.1</ecNumber>
    </submittedName>
</protein>
<name>A0ABX0UCU5_9FLAO</name>
<dbReference type="RefSeq" id="WP_208412294.1">
    <property type="nucleotide sequence ID" value="NZ_JAASQL010000001.1"/>
</dbReference>
<dbReference type="CDD" id="cd16025">
    <property type="entry name" value="PAS_like"/>
    <property type="match status" value="1"/>
</dbReference>
<dbReference type="Pfam" id="PF00884">
    <property type="entry name" value="Sulfatase"/>
    <property type="match status" value="1"/>
</dbReference>
<dbReference type="InterPro" id="IPR000917">
    <property type="entry name" value="Sulfatase_N"/>
</dbReference>
<proteinExistence type="inferred from homology"/>
<evidence type="ECO:0000259" key="3">
    <source>
        <dbReference type="Pfam" id="PF00884"/>
    </source>
</evidence>